<dbReference type="AlphaFoldDB" id="A0AA39GGF2"/>
<protein>
    <submittedName>
        <fullName evidence="2">Uncharacterized protein</fullName>
    </submittedName>
</protein>
<dbReference type="Proteomes" id="UP001175261">
    <property type="component" value="Unassembled WGS sequence"/>
</dbReference>
<name>A0AA39GGF2_SARSR</name>
<dbReference type="EMBL" id="JAPDFR010000005">
    <property type="protein sequence ID" value="KAK0386561.1"/>
    <property type="molecule type" value="Genomic_DNA"/>
</dbReference>
<organism evidence="2 3">
    <name type="scientific">Sarocladium strictum</name>
    <name type="common">Black bundle disease fungus</name>
    <name type="synonym">Acremonium strictum</name>
    <dbReference type="NCBI Taxonomy" id="5046"/>
    <lineage>
        <taxon>Eukaryota</taxon>
        <taxon>Fungi</taxon>
        <taxon>Dikarya</taxon>
        <taxon>Ascomycota</taxon>
        <taxon>Pezizomycotina</taxon>
        <taxon>Sordariomycetes</taxon>
        <taxon>Hypocreomycetidae</taxon>
        <taxon>Hypocreales</taxon>
        <taxon>Sarocladiaceae</taxon>
        <taxon>Sarocladium</taxon>
    </lineage>
</organism>
<evidence type="ECO:0000256" key="1">
    <source>
        <dbReference type="SAM" id="MobiDB-lite"/>
    </source>
</evidence>
<sequence length="357" mass="39051">MVLTKPSSSITLPPIEVASVFQNFWSERQRSSSIDFPSWADKSSRSLPLGYSEALELNAITPTSSTSRSSGDEPPKYDAGLDDEYLLSSSTGAVPTAPGFSPTKKFQIETAGHPLIALPFPPKPIPIPVYTILSTGEVGELAYTSLRDTFSSSNSCVLVRAEDRSPACITTYRFGPSRPPKLLLPPLSSPHQPVLTSNDVQCLLRSEAQPASEPIEVISDGCTTRSQTLHTPHGIFRWRYGTRTERRECSPTTSSLLILERITTMHLAGGKKCEERRRRVAQLVRSDELRTEGSTKRTAGNGGRLEVDLRDCMDSEGQGEEVHRLIVASCLVMLKKEVDRRRLHQAVILMAGASGGS</sequence>
<evidence type="ECO:0000313" key="2">
    <source>
        <dbReference type="EMBL" id="KAK0386561.1"/>
    </source>
</evidence>
<evidence type="ECO:0000313" key="3">
    <source>
        <dbReference type="Proteomes" id="UP001175261"/>
    </source>
</evidence>
<proteinExistence type="predicted"/>
<feature type="compositionally biased region" description="Polar residues" evidence="1">
    <location>
        <begin position="60"/>
        <end position="69"/>
    </location>
</feature>
<keyword evidence="3" id="KW-1185">Reference proteome</keyword>
<feature type="region of interest" description="Disordered" evidence="1">
    <location>
        <begin position="60"/>
        <end position="82"/>
    </location>
</feature>
<comment type="caution">
    <text evidence="2">The sequence shown here is derived from an EMBL/GenBank/DDBJ whole genome shotgun (WGS) entry which is preliminary data.</text>
</comment>
<accession>A0AA39GGF2</accession>
<gene>
    <name evidence="2" type="ORF">NLU13_6396</name>
</gene>
<reference evidence="2" key="1">
    <citation type="submission" date="2022-10" db="EMBL/GenBank/DDBJ databases">
        <title>Determination and structural analysis of whole genome sequence of Sarocladium strictum F4-1.</title>
        <authorList>
            <person name="Hu L."/>
            <person name="Jiang Y."/>
        </authorList>
    </citation>
    <scope>NUCLEOTIDE SEQUENCE</scope>
    <source>
        <strain evidence="2">F4-1</strain>
    </source>
</reference>